<gene>
    <name evidence="1" type="ORF">GCM10007968_23940</name>
</gene>
<proteinExistence type="predicted"/>
<comment type="caution">
    <text evidence="1">The sequence shown here is derived from an EMBL/GenBank/DDBJ whole genome shotgun (WGS) entry which is preliminary data.</text>
</comment>
<reference evidence="1" key="1">
    <citation type="journal article" date="2014" name="Int. J. Syst. Evol. Microbiol.">
        <title>Complete genome sequence of Corynebacterium casei LMG S-19264T (=DSM 44701T), isolated from a smear-ripened cheese.</title>
        <authorList>
            <consortium name="US DOE Joint Genome Institute (JGI-PGF)"/>
            <person name="Walter F."/>
            <person name="Albersmeier A."/>
            <person name="Kalinowski J."/>
            <person name="Ruckert C."/>
        </authorList>
    </citation>
    <scope>NUCLEOTIDE SEQUENCE</scope>
    <source>
        <strain evidence="1">JCM 15325</strain>
    </source>
</reference>
<dbReference type="EMBL" id="BMOK01000011">
    <property type="protein sequence ID" value="GGL59188.1"/>
    <property type="molecule type" value="Genomic_DNA"/>
</dbReference>
<evidence type="ECO:0000313" key="2">
    <source>
        <dbReference type="Proteomes" id="UP000654670"/>
    </source>
</evidence>
<accession>A0A917W1V2</accession>
<keyword evidence="2" id="KW-1185">Reference proteome</keyword>
<dbReference type="AlphaFoldDB" id="A0A917W1V2"/>
<reference evidence="1" key="2">
    <citation type="submission" date="2020-09" db="EMBL/GenBank/DDBJ databases">
        <authorList>
            <person name="Sun Q."/>
            <person name="Ohkuma M."/>
        </authorList>
    </citation>
    <scope>NUCLEOTIDE SEQUENCE</scope>
    <source>
        <strain evidence="1">JCM 15325</strain>
    </source>
</reference>
<evidence type="ECO:0000313" key="1">
    <source>
        <dbReference type="EMBL" id="GGL59188.1"/>
    </source>
</evidence>
<sequence>MSSSSDKCPFVLCIFALIDSAAVTVDITVVTVDFSTVTVDSSLVTVDFYEFTVDYGVVKQFEANFFTMLLLKKCFMSYIFSFSWCIFH</sequence>
<dbReference type="Proteomes" id="UP000654670">
    <property type="component" value="Unassembled WGS sequence"/>
</dbReference>
<protein>
    <submittedName>
        <fullName evidence="1">Uncharacterized protein</fullName>
    </submittedName>
</protein>
<name>A0A917W1V2_9BACL</name>
<organism evidence="1 2">
    <name type="scientific">Sporolactobacillus putidus</name>
    <dbReference type="NCBI Taxonomy" id="492735"/>
    <lineage>
        <taxon>Bacteria</taxon>
        <taxon>Bacillati</taxon>
        <taxon>Bacillota</taxon>
        <taxon>Bacilli</taxon>
        <taxon>Bacillales</taxon>
        <taxon>Sporolactobacillaceae</taxon>
        <taxon>Sporolactobacillus</taxon>
    </lineage>
</organism>